<evidence type="ECO:0000313" key="2">
    <source>
        <dbReference type="EMBL" id="OLF13409.1"/>
    </source>
</evidence>
<comment type="caution">
    <text evidence="2">The sequence shown here is derived from an EMBL/GenBank/DDBJ whole genome shotgun (WGS) entry which is preliminary data.</text>
</comment>
<reference evidence="2 3" key="1">
    <citation type="submission" date="2016-12" db="EMBL/GenBank/DDBJ databases">
        <title>The draft genome sequence of Actinophytocola sp. 11-183.</title>
        <authorList>
            <person name="Wang W."/>
            <person name="Yuan L."/>
        </authorList>
    </citation>
    <scope>NUCLEOTIDE SEQUENCE [LARGE SCALE GENOMIC DNA]</scope>
    <source>
        <strain evidence="2 3">11-183</strain>
    </source>
</reference>
<dbReference type="GO" id="GO:0008311">
    <property type="term" value="F:double-stranded DNA 3'-5' DNA exonuclease activity"/>
    <property type="evidence" value="ECO:0007669"/>
    <property type="project" value="InterPro"/>
</dbReference>
<dbReference type="Pfam" id="PF03372">
    <property type="entry name" value="Exo_endo_phos"/>
    <property type="match status" value="1"/>
</dbReference>
<dbReference type="InterPro" id="IPR037493">
    <property type="entry name" value="ExoIII-like"/>
</dbReference>
<dbReference type="STRING" id="1912961.BU204_27455"/>
<dbReference type="PANTHER" id="PTHR43250:SF2">
    <property type="entry name" value="EXODEOXYRIBONUCLEASE III"/>
    <property type="match status" value="1"/>
</dbReference>
<dbReference type="Proteomes" id="UP000185596">
    <property type="component" value="Unassembled WGS sequence"/>
</dbReference>
<name>A0A1Q8CGB3_9PSEU</name>
<dbReference type="Gene3D" id="3.60.10.10">
    <property type="entry name" value="Endonuclease/exonuclease/phosphatase"/>
    <property type="match status" value="1"/>
</dbReference>
<dbReference type="InterPro" id="IPR036691">
    <property type="entry name" value="Endo/exonu/phosph_ase_sf"/>
</dbReference>
<feature type="domain" description="Endonuclease/exonuclease/phosphatase" evidence="1">
    <location>
        <begin position="7"/>
        <end position="172"/>
    </location>
</feature>
<proteinExistence type="predicted"/>
<dbReference type="SUPFAM" id="SSF56219">
    <property type="entry name" value="DNase I-like"/>
    <property type="match status" value="1"/>
</dbReference>
<organism evidence="2 3">
    <name type="scientific">Actinophytocola xanthii</name>
    <dbReference type="NCBI Taxonomy" id="1912961"/>
    <lineage>
        <taxon>Bacteria</taxon>
        <taxon>Bacillati</taxon>
        <taxon>Actinomycetota</taxon>
        <taxon>Actinomycetes</taxon>
        <taxon>Pseudonocardiales</taxon>
        <taxon>Pseudonocardiaceae</taxon>
    </lineage>
</organism>
<dbReference type="InterPro" id="IPR005135">
    <property type="entry name" value="Endo/exonuclease/phosphatase"/>
</dbReference>
<keyword evidence="3" id="KW-1185">Reference proteome</keyword>
<dbReference type="AlphaFoldDB" id="A0A1Q8CGB3"/>
<dbReference type="RefSeq" id="WP_075128655.1">
    <property type="nucleotide sequence ID" value="NZ_MSIE01000056.1"/>
</dbReference>
<dbReference type="OrthoDB" id="4520214at2"/>
<accession>A0A1Q8CGB3</accession>
<dbReference type="EMBL" id="MSIE01000056">
    <property type="protein sequence ID" value="OLF13409.1"/>
    <property type="molecule type" value="Genomic_DNA"/>
</dbReference>
<gene>
    <name evidence="2" type="ORF">BU204_27455</name>
</gene>
<evidence type="ECO:0000259" key="1">
    <source>
        <dbReference type="Pfam" id="PF03372"/>
    </source>
</evidence>
<protein>
    <recommendedName>
        <fullName evidence="1">Endonuclease/exonuclease/phosphatase domain-containing protein</fullName>
    </recommendedName>
</protein>
<sequence length="273" mass="30318">MSGLSLMTFNIGSPSAERAHRQLAWLATRHEDVFVLTETRQSEGCRHLADAFRTAGYSVVYPKPGPTEYGVMIVSRLPVQLDPIAGNVTFLPERVSGVLVSTALGLVRVVGAYAPTRDATAERTERKRRWLSELSAALGTGGLTDSGAETVLLGDLNIIEPDHEPSYTTFRWFEYDFYRGLTDRHGLVDAFRQAEPNLVEHSWIGRTGDGYRYDHAHCTKKLAAEIEECEYVHEPRTTRLSDHSALSLTFSCLPTAELNTMDPFEAASPPTLF</sequence>
<evidence type="ECO:0000313" key="3">
    <source>
        <dbReference type="Proteomes" id="UP000185596"/>
    </source>
</evidence>
<dbReference type="GO" id="GO:0006281">
    <property type="term" value="P:DNA repair"/>
    <property type="evidence" value="ECO:0007669"/>
    <property type="project" value="InterPro"/>
</dbReference>
<dbReference type="PANTHER" id="PTHR43250">
    <property type="entry name" value="EXODEOXYRIBONUCLEASE III"/>
    <property type="match status" value="1"/>
</dbReference>